<dbReference type="GO" id="GO:0005777">
    <property type="term" value="C:peroxisome"/>
    <property type="evidence" value="ECO:0007669"/>
    <property type="project" value="TreeGrafter"/>
</dbReference>
<evidence type="ECO:0000313" key="2">
    <source>
        <dbReference type="EMBL" id="WFD23813.1"/>
    </source>
</evidence>
<protein>
    <submittedName>
        <fullName evidence="2">Glutathione transferase</fullName>
        <ecNumber evidence="2">2.5.1.18</ecNumber>
    </submittedName>
</protein>
<dbReference type="GO" id="GO:0005739">
    <property type="term" value="C:mitochondrion"/>
    <property type="evidence" value="ECO:0007669"/>
    <property type="project" value="TreeGrafter"/>
</dbReference>
<dbReference type="SUPFAM" id="SSF52833">
    <property type="entry name" value="Thioredoxin-like"/>
    <property type="match status" value="1"/>
</dbReference>
<keyword evidence="3" id="KW-1185">Reference proteome</keyword>
<dbReference type="GO" id="GO:0004602">
    <property type="term" value="F:glutathione peroxidase activity"/>
    <property type="evidence" value="ECO:0007669"/>
    <property type="project" value="TreeGrafter"/>
</dbReference>
<proteinExistence type="predicted"/>
<dbReference type="InterPro" id="IPR001853">
    <property type="entry name" value="DSBA-like_thioredoxin_dom"/>
</dbReference>
<sequence>MPHHIVFSFDCVSPWSYIGYHVLQRYKTKWPIDIEWQPASLAYVMKYANNQPPVAPNPVSINMPSKFPFHTFPVMGVLRAIKDMYPTKLHEMIDKCFHEIWHLGHHELDRERLASILQVSFSTEETARLLDVAFSKQTKQLLAHEAKVLVDEGAFGFPWIVATRDFDRKSTAACVHA</sequence>
<dbReference type="AlphaFoldDB" id="A0AAF0J0T7"/>
<gene>
    <name evidence="2" type="ORF">MEQU1_002507</name>
</gene>
<dbReference type="Proteomes" id="UP001214415">
    <property type="component" value="Chromosome 4"/>
</dbReference>
<evidence type="ECO:0000313" key="3">
    <source>
        <dbReference type="Proteomes" id="UP001214415"/>
    </source>
</evidence>
<feature type="domain" description="DSBA-like thioredoxin" evidence="1">
    <location>
        <begin position="5"/>
        <end position="162"/>
    </location>
</feature>
<dbReference type="EC" id="2.5.1.18" evidence="2"/>
<dbReference type="PANTHER" id="PTHR42943:SF2">
    <property type="entry name" value="GLUTATHIONE S-TRANSFERASE KAPPA 1"/>
    <property type="match status" value="1"/>
</dbReference>
<keyword evidence="2" id="KW-0808">Transferase</keyword>
<organism evidence="2 3">
    <name type="scientific">Malassezia equina</name>
    <dbReference type="NCBI Taxonomy" id="1381935"/>
    <lineage>
        <taxon>Eukaryota</taxon>
        <taxon>Fungi</taxon>
        <taxon>Dikarya</taxon>
        <taxon>Basidiomycota</taxon>
        <taxon>Ustilaginomycotina</taxon>
        <taxon>Malasseziomycetes</taxon>
        <taxon>Malasseziales</taxon>
        <taxon>Malasseziaceae</taxon>
        <taxon>Malassezia</taxon>
    </lineage>
</organism>
<dbReference type="PANTHER" id="PTHR42943">
    <property type="entry name" value="GLUTATHIONE S-TRANSFERASE KAPPA"/>
    <property type="match status" value="1"/>
</dbReference>
<dbReference type="InterPro" id="IPR036249">
    <property type="entry name" value="Thioredoxin-like_sf"/>
</dbReference>
<dbReference type="GO" id="GO:0006749">
    <property type="term" value="P:glutathione metabolic process"/>
    <property type="evidence" value="ECO:0007669"/>
    <property type="project" value="TreeGrafter"/>
</dbReference>
<evidence type="ECO:0000259" key="1">
    <source>
        <dbReference type="Pfam" id="PF01323"/>
    </source>
</evidence>
<accession>A0AAF0J0T7</accession>
<reference evidence="2" key="1">
    <citation type="submission" date="2023-03" db="EMBL/GenBank/DDBJ databases">
        <title>Mating type loci evolution in Malassezia.</title>
        <authorList>
            <person name="Coelho M.A."/>
        </authorList>
    </citation>
    <scope>NUCLEOTIDE SEQUENCE</scope>
    <source>
        <strain evidence="2">CBS 12830</strain>
    </source>
</reference>
<dbReference type="Pfam" id="PF01323">
    <property type="entry name" value="DSBA"/>
    <property type="match status" value="1"/>
</dbReference>
<dbReference type="Gene3D" id="3.40.30.10">
    <property type="entry name" value="Glutaredoxin"/>
    <property type="match status" value="2"/>
</dbReference>
<name>A0AAF0J0T7_9BASI</name>
<dbReference type="InterPro" id="IPR051924">
    <property type="entry name" value="GST_Kappa/NadH"/>
</dbReference>
<dbReference type="GO" id="GO:0004364">
    <property type="term" value="F:glutathione transferase activity"/>
    <property type="evidence" value="ECO:0007669"/>
    <property type="project" value="UniProtKB-EC"/>
</dbReference>
<dbReference type="EMBL" id="CP119903">
    <property type="protein sequence ID" value="WFD23813.1"/>
    <property type="molecule type" value="Genomic_DNA"/>
</dbReference>